<proteinExistence type="predicted"/>
<gene>
    <name evidence="1" type="ORF">EV681_2582</name>
</gene>
<dbReference type="AlphaFoldDB" id="A0A4Q7VDV2"/>
<comment type="caution">
    <text evidence="1">The sequence shown here is derived from an EMBL/GenBank/DDBJ whole genome shotgun (WGS) entry which is preliminary data.</text>
</comment>
<organism evidence="1 2">
    <name type="scientific">Advenella incenata</name>
    <dbReference type="NCBI Taxonomy" id="267800"/>
    <lineage>
        <taxon>Bacteria</taxon>
        <taxon>Pseudomonadati</taxon>
        <taxon>Pseudomonadota</taxon>
        <taxon>Betaproteobacteria</taxon>
        <taxon>Burkholderiales</taxon>
        <taxon>Alcaligenaceae</taxon>
    </lineage>
</organism>
<keyword evidence="2" id="KW-1185">Reference proteome</keyword>
<dbReference type="EMBL" id="SHKO01000002">
    <property type="protein sequence ID" value="RZT94164.1"/>
    <property type="molecule type" value="Genomic_DNA"/>
</dbReference>
<protein>
    <submittedName>
        <fullName evidence="1">Uncharacterized protein</fullName>
    </submittedName>
</protein>
<accession>A0A4Q7VDV2</accession>
<name>A0A4Q7VDV2_9BURK</name>
<evidence type="ECO:0000313" key="2">
    <source>
        <dbReference type="Proteomes" id="UP000293398"/>
    </source>
</evidence>
<reference evidence="1 2" key="1">
    <citation type="submission" date="2019-02" db="EMBL/GenBank/DDBJ databases">
        <title>Genomic Encyclopedia of Type Strains, Phase IV (KMG-IV): sequencing the most valuable type-strain genomes for metagenomic binning, comparative biology and taxonomic classification.</title>
        <authorList>
            <person name="Goeker M."/>
        </authorList>
    </citation>
    <scope>NUCLEOTIDE SEQUENCE [LARGE SCALE GENOMIC DNA]</scope>
    <source>
        <strain evidence="1 2">DSM 23814</strain>
    </source>
</reference>
<evidence type="ECO:0000313" key="1">
    <source>
        <dbReference type="EMBL" id="RZT94164.1"/>
    </source>
</evidence>
<sequence length="69" mass="7948">MLKFDDETLQTGVSNPMVAADLKPYYKWKESVTVKPLINYTIGGSCLFVVFKQVVHISRPVFNQNRHTF</sequence>
<dbReference type="Proteomes" id="UP000293398">
    <property type="component" value="Unassembled WGS sequence"/>
</dbReference>